<protein>
    <recommendedName>
        <fullName evidence="10">Transcriptional repressor</fullName>
    </recommendedName>
</protein>
<feature type="binding site" evidence="7">
    <location>
        <position position="155"/>
    </location>
    <ligand>
        <name>Zn(2+)</name>
        <dbReference type="ChEBI" id="CHEBI:29105"/>
    </ligand>
</feature>
<reference evidence="8 9" key="1">
    <citation type="submission" date="2019-10" db="EMBL/GenBank/DDBJ databases">
        <title>New species of Slilvanegrellaceae.</title>
        <authorList>
            <person name="Pitt A."/>
            <person name="Hahn M.W."/>
        </authorList>
    </citation>
    <scope>NUCLEOTIDE SEQUENCE [LARGE SCALE GENOMIC DNA]</scope>
    <source>
        <strain evidence="8 9">SP-Ram-0.45-NSY-1</strain>
    </source>
</reference>
<dbReference type="GO" id="GO:0045892">
    <property type="term" value="P:negative regulation of DNA-templated transcription"/>
    <property type="evidence" value="ECO:0007669"/>
    <property type="project" value="TreeGrafter"/>
</dbReference>
<evidence type="ECO:0000256" key="2">
    <source>
        <dbReference type="ARBA" id="ARBA00022491"/>
    </source>
</evidence>
<accession>A0A6N6VYZ9</accession>
<dbReference type="GO" id="GO:0008270">
    <property type="term" value="F:zinc ion binding"/>
    <property type="evidence" value="ECO:0007669"/>
    <property type="project" value="TreeGrafter"/>
</dbReference>
<dbReference type="Proteomes" id="UP000437748">
    <property type="component" value="Unassembled WGS sequence"/>
</dbReference>
<proteinExistence type="inferred from homology"/>
<dbReference type="GO" id="GO:0003700">
    <property type="term" value="F:DNA-binding transcription factor activity"/>
    <property type="evidence" value="ECO:0007669"/>
    <property type="project" value="InterPro"/>
</dbReference>
<feature type="binding site" evidence="7">
    <location>
        <position position="194"/>
    </location>
    <ligand>
        <name>Zn(2+)</name>
        <dbReference type="ChEBI" id="CHEBI:29105"/>
    </ligand>
</feature>
<keyword evidence="4" id="KW-0805">Transcription regulation</keyword>
<evidence type="ECO:0000256" key="3">
    <source>
        <dbReference type="ARBA" id="ARBA00022833"/>
    </source>
</evidence>
<keyword evidence="7" id="KW-0479">Metal-binding</keyword>
<keyword evidence="3 7" id="KW-0862">Zinc</keyword>
<dbReference type="InterPro" id="IPR036388">
    <property type="entry name" value="WH-like_DNA-bd_sf"/>
</dbReference>
<evidence type="ECO:0000313" key="9">
    <source>
        <dbReference type="Proteomes" id="UP000437748"/>
    </source>
</evidence>
<dbReference type="AlphaFoldDB" id="A0A6N6VYZ9"/>
<dbReference type="PANTHER" id="PTHR33202">
    <property type="entry name" value="ZINC UPTAKE REGULATION PROTEIN"/>
    <property type="match status" value="1"/>
</dbReference>
<keyword evidence="2" id="KW-0678">Repressor</keyword>
<dbReference type="Pfam" id="PF01475">
    <property type="entry name" value="FUR"/>
    <property type="match status" value="1"/>
</dbReference>
<dbReference type="InterPro" id="IPR043135">
    <property type="entry name" value="Fur_C"/>
</dbReference>
<keyword evidence="9" id="KW-1185">Reference proteome</keyword>
<dbReference type="SUPFAM" id="SSF46785">
    <property type="entry name" value="Winged helix' DNA-binding domain"/>
    <property type="match status" value="1"/>
</dbReference>
<dbReference type="InterPro" id="IPR036390">
    <property type="entry name" value="WH_DNA-bd_sf"/>
</dbReference>
<dbReference type="Gene3D" id="1.10.10.10">
    <property type="entry name" value="Winged helix-like DNA-binding domain superfamily/Winged helix DNA-binding domain"/>
    <property type="match status" value="1"/>
</dbReference>
<evidence type="ECO:0000256" key="6">
    <source>
        <dbReference type="ARBA" id="ARBA00023163"/>
    </source>
</evidence>
<evidence type="ECO:0000313" key="8">
    <source>
        <dbReference type="EMBL" id="KAB8040466.1"/>
    </source>
</evidence>
<keyword evidence="5" id="KW-0238">DNA-binding</keyword>
<comment type="cofactor">
    <cofactor evidence="7">
        <name>Zn(2+)</name>
        <dbReference type="ChEBI" id="CHEBI:29105"/>
    </cofactor>
    <text evidence="7">Binds 1 zinc ion per subunit.</text>
</comment>
<evidence type="ECO:0000256" key="7">
    <source>
        <dbReference type="PIRSR" id="PIRSR602481-1"/>
    </source>
</evidence>
<comment type="caution">
    <text evidence="8">The sequence shown here is derived from an EMBL/GenBank/DDBJ whole genome shotgun (WGS) entry which is preliminary data.</text>
</comment>
<comment type="similarity">
    <text evidence="1">Belongs to the Fur family.</text>
</comment>
<evidence type="ECO:0008006" key="10">
    <source>
        <dbReference type="Google" id="ProtNLM"/>
    </source>
</evidence>
<keyword evidence="6" id="KW-0804">Transcription</keyword>
<feature type="binding site" evidence="7">
    <location>
        <position position="152"/>
    </location>
    <ligand>
        <name>Zn(2+)</name>
        <dbReference type="ChEBI" id="CHEBI:29105"/>
    </ligand>
</feature>
<sequence>MKYYLKKRVLHKCKKFAIDACHFYFERIHSVEPDDHYKVEFQIPHHHHGDGCSGKSFQQLAFDALKENNFRITKSRLALIECLANTTVPLSPKSIFDSLINDYKIKIDQVSVYRILETFSQLNLVHQVFPSGDYLSCTTRCEHNSNHIILNCIKCSKVNEIHMDWNPIYKIFENVKEKFQFEPIKQMFQIDGICKQCR</sequence>
<dbReference type="GO" id="GO:0000976">
    <property type="term" value="F:transcription cis-regulatory region binding"/>
    <property type="evidence" value="ECO:0007669"/>
    <property type="project" value="TreeGrafter"/>
</dbReference>
<evidence type="ECO:0000256" key="4">
    <source>
        <dbReference type="ARBA" id="ARBA00023015"/>
    </source>
</evidence>
<dbReference type="InterPro" id="IPR002481">
    <property type="entry name" value="FUR"/>
</dbReference>
<evidence type="ECO:0000256" key="1">
    <source>
        <dbReference type="ARBA" id="ARBA00007957"/>
    </source>
</evidence>
<name>A0A6N6VYZ9_9BACT</name>
<dbReference type="GO" id="GO:1900376">
    <property type="term" value="P:regulation of secondary metabolite biosynthetic process"/>
    <property type="evidence" value="ECO:0007669"/>
    <property type="project" value="TreeGrafter"/>
</dbReference>
<organism evidence="8 9">
    <name type="scientific">Silvanigrella paludirubra</name>
    <dbReference type="NCBI Taxonomy" id="2499159"/>
    <lineage>
        <taxon>Bacteria</taxon>
        <taxon>Pseudomonadati</taxon>
        <taxon>Bdellovibrionota</taxon>
        <taxon>Oligoflexia</taxon>
        <taxon>Silvanigrellales</taxon>
        <taxon>Silvanigrellaceae</taxon>
        <taxon>Silvanigrella</taxon>
    </lineage>
</organism>
<evidence type="ECO:0000256" key="5">
    <source>
        <dbReference type="ARBA" id="ARBA00023125"/>
    </source>
</evidence>
<dbReference type="PANTHER" id="PTHR33202:SF7">
    <property type="entry name" value="FERRIC UPTAKE REGULATION PROTEIN"/>
    <property type="match status" value="1"/>
</dbReference>
<feature type="binding site" evidence="7">
    <location>
        <position position="197"/>
    </location>
    <ligand>
        <name>Zn(2+)</name>
        <dbReference type="ChEBI" id="CHEBI:29105"/>
    </ligand>
</feature>
<gene>
    <name evidence="8" type="ORF">GCL60_00695</name>
</gene>
<dbReference type="EMBL" id="WFLM01000001">
    <property type="protein sequence ID" value="KAB8040466.1"/>
    <property type="molecule type" value="Genomic_DNA"/>
</dbReference>
<dbReference type="Gene3D" id="3.30.1490.190">
    <property type="match status" value="1"/>
</dbReference>